<proteinExistence type="predicted"/>
<organism evidence="2">
    <name type="scientific">anaerobic digester metagenome</name>
    <dbReference type="NCBI Taxonomy" id="1263854"/>
    <lineage>
        <taxon>unclassified sequences</taxon>
        <taxon>metagenomes</taxon>
        <taxon>ecological metagenomes</taxon>
    </lineage>
</organism>
<dbReference type="InterPro" id="IPR042047">
    <property type="entry name" value="SleB_dom1"/>
</dbReference>
<dbReference type="AlphaFoldDB" id="A0A485M6K6"/>
<dbReference type="Gene3D" id="3.10.350.10">
    <property type="entry name" value="LysM domain"/>
    <property type="match status" value="1"/>
</dbReference>
<dbReference type="InterPro" id="IPR018392">
    <property type="entry name" value="LysM"/>
</dbReference>
<accession>A0A485M6K6</accession>
<evidence type="ECO:0000259" key="1">
    <source>
        <dbReference type="PROSITE" id="PS51782"/>
    </source>
</evidence>
<name>A0A485M6K6_9ZZZZ</name>
<evidence type="ECO:0000313" key="2">
    <source>
        <dbReference type="EMBL" id="VFU19316.1"/>
    </source>
</evidence>
<dbReference type="SMART" id="SM00257">
    <property type="entry name" value="LysM"/>
    <property type="match status" value="1"/>
</dbReference>
<gene>
    <name evidence="2" type="primary">SleB</name>
    <name evidence="2" type="ORF">SCFA_730003</name>
</gene>
<feature type="domain" description="LysM" evidence="1">
    <location>
        <begin position="49"/>
        <end position="92"/>
    </location>
</feature>
<dbReference type="Gene3D" id="1.10.10.2520">
    <property type="entry name" value="Cell wall hydrolase SleB, domain 1"/>
    <property type="match status" value="1"/>
</dbReference>
<protein>
    <submittedName>
        <fullName evidence="2">Cell wall hydrolyses</fullName>
    </submittedName>
</protein>
<dbReference type="InterPro" id="IPR011105">
    <property type="entry name" value="Cell_wall_hydrolase_SleB"/>
</dbReference>
<dbReference type="CDD" id="cd00118">
    <property type="entry name" value="LysM"/>
    <property type="match status" value="1"/>
</dbReference>
<reference evidence="2" key="1">
    <citation type="submission" date="2019-03" db="EMBL/GenBank/DDBJ databases">
        <authorList>
            <person name="Hao L."/>
        </authorList>
    </citation>
    <scope>NUCLEOTIDE SEQUENCE</scope>
</reference>
<dbReference type="PROSITE" id="PS51782">
    <property type="entry name" value="LYSM"/>
    <property type="match status" value="1"/>
</dbReference>
<dbReference type="Pfam" id="PF07486">
    <property type="entry name" value="Hydrolase_2"/>
    <property type="match status" value="1"/>
</dbReference>
<dbReference type="InterPro" id="IPR036779">
    <property type="entry name" value="LysM_dom_sf"/>
</dbReference>
<sequence length="230" mass="25205">MSKFVPRLAFILAAAALTAFLAGGAVAFESKCAQDSDTQLEFCSGSTAVSYTVREGDTLYEIAQEHRVSLRELMQVNNLTESLIRPGDVLELPEPVEVEIALSRGKVSREELMLLARIIHAEARGESFEGKVAVGAVVLNRIRSPHFPKTISDVIFQKNNRVYQFSPVGDGSFNLEPDETSLEAALQALSGKDPTGGALFFYNPELSSDRWIRTLPVMTRIGNHVFATCL</sequence>
<dbReference type="EMBL" id="CAADRN010000376">
    <property type="protein sequence ID" value="VFU19316.1"/>
    <property type="molecule type" value="Genomic_DNA"/>
</dbReference>
<dbReference type="GO" id="GO:0016787">
    <property type="term" value="F:hydrolase activity"/>
    <property type="evidence" value="ECO:0007669"/>
    <property type="project" value="InterPro"/>
</dbReference>
<dbReference type="Gene3D" id="6.20.240.60">
    <property type="match status" value="1"/>
</dbReference>
<dbReference type="SUPFAM" id="SSF54106">
    <property type="entry name" value="LysM domain"/>
    <property type="match status" value="1"/>
</dbReference>
<dbReference type="Pfam" id="PF01476">
    <property type="entry name" value="LysM"/>
    <property type="match status" value="1"/>
</dbReference>